<organism evidence="3 4">
    <name type="scientific">Succiniclasticum ruminis</name>
    <dbReference type="NCBI Taxonomy" id="40841"/>
    <lineage>
        <taxon>Bacteria</taxon>
        <taxon>Bacillati</taxon>
        <taxon>Bacillota</taxon>
        <taxon>Negativicutes</taxon>
        <taxon>Acidaminococcales</taxon>
        <taxon>Acidaminococcaceae</taxon>
        <taxon>Succiniclasticum</taxon>
    </lineage>
</organism>
<proteinExistence type="predicted"/>
<dbReference type="SMART" id="SM00471">
    <property type="entry name" value="HDc"/>
    <property type="match status" value="1"/>
</dbReference>
<protein>
    <submittedName>
        <fullName evidence="3">Putative two-component system response regulator</fullName>
    </submittedName>
</protein>
<evidence type="ECO:0000256" key="1">
    <source>
        <dbReference type="SAM" id="Phobius"/>
    </source>
</evidence>
<dbReference type="SUPFAM" id="SSF109604">
    <property type="entry name" value="HD-domain/PDEase-like"/>
    <property type="match status" value="1"/>
</dbReference>
<dbReference type="AlphaFoldDB" id="A0A1G6JM27"/>
<evidence type="ECO:0000259" key="2">
    <source>
        <dbReference type="PROSITE" id="PS51832"/>
    </source>
</evidence>
<keyword evidence="1" id="KW-1133">Transmembrane helix</keyword>
<evidence type="ECO:0000313" key="4">
    <source>
        <dbReference type="Proteomes" id="UP000198943"/>
    </source>
</evidence>
<dbReference type="Proteomes" id="UP000198943">
    <property type="component" value="Unassembled WGS sequence"/>
</dbReference>
<dbReference type="CDD" id="cd00077">
    <property type="entry name" value="HDc"/>
    <property type="match status" value="1"/>
</dbReference>
<feature type="domain" description="HD-GYP" evidence="2">
    <location>
        <begin position="286"/>
        <end position="496"/>
    </location>
</feature>
<keyword evidence="1" id="KW-0812">Transmembrane</keyword>
<dbReference type="InterPro" id="IPR052020">
    <property type="entry name" value="Cyclic_di-GMP/3'3'-cGAMP_PDE"/>
</dbReference>
<dbReference type="Gene3D" id="6.10.340.10">
    <property type="match status" value="1"/>
</dbReference>
<dbReference type="Gene3D" id="1.10.3210.10">
    <property type="entry name" value="Hypothetical protein af1432"/>
    <property type="match status" value="1"/>
</dbReference>
<keyword evidence="4" id="KW-1185">Reference proteome</keyword>
<dbReference type="PROSITE" id="PS51832">
    <property type="entry name" value="HD_GYP"/>
    <property type="match status" value="1"/>
</dbReference>
<keyword evidence="1" id="KW-0472">Membrane</keyword>
<dbReference type="PANTHER" id="PTHR45228:SF5">
    <property type="entry name" value="CYCLIC DI-GMP PHOSPHODIESTERASE VC_1348-RELATED"/>
    <property type="match status" value="1"/>
</dbReference>
<gene>
    <name evidence="3" type="ORF">SAMN04487864_103182</name>
</gene>
<dbReference type="InterPro" id="IPR003607">
    <property type="entry name" value="HD/PDEase_dom"/>
</dbReference>
<feature type="transmembrane region" description="Helical" evidence="1">
    <location>
        <begin position="192"/>
        <end position="215"/>
    </location>
</feature>
<dbReference type="InterPro" id="IPR037522">
    <property type="entry name" value="HD_GYP_dom"/>
</dbReference>
<dbReference type="RefSeq" id="WP_093729620.1">
    <property type="nucleotide sequence ID" value="NZ_FMYW01000003.1"/>
</dbReference>
<sequence length="504" mass="56691">MNNRFHFSIQKKILLLIFVALAIFGVVSAKLSYEYYLGATIEQHKRLGVSTSALVASVINADLVPNFIKNGEKASGYVETKRQLEIIRDSSPNIKYVYVYKILPDGCHVVFDLDTDETAAGKPGEVVEFDEAFDPYLPTLLKGGRIEPVISNDKFGWLLTVYTPVYDHDGTCQCYAAVDISMNHLRDDSNRYFNWLAKVFAGILACVLLLAAFMARRIITPINSMAKTTDGFLFDNEQALANNLQEIRKLNIRTGDEIENLYHAFVKMSNDSVKYVTDINRKNETINKMHTAFLITLADMVESRDQNTGDHVRKTASYVKIILDELKREGVYTEQLTEKYIGDVVSSAPLHDVGKINVSDLILNKPGKLTDEEFEIMKTHTTAGGNIISSIIDKIPDSDYLHEAKNLAMYHHEKWNGKGYPAGLAGEDIPLSARVMAVADVFDALISDRCYKKGFPYDKAFSIIREERGRQFDPKVVDAFFAAEDQILEVADKFSKNNKQETSV</sequence>
<dbReference type="PANTHER" id="PTHR45228">
    <property type="entry name" value="CYCLIC DI-GMP PHOSPHODIESTERASE TM_0186-RELATED"/>
    <property type="match status" value="1"/>
</dbReference>
<dbReference type="OrthoDB" id="9804747at2"/>
<evidence type="ECO:0000313" key="3">
    <source>
        <dbReference type="EMBL" id="SDC19780.1"/>
    </source>
</evidence>
<name>A0A1G6JM27_9FIRM</name>
<dbReference type="EMBL" id="FMYW01000003">
    <property type="protein sequence ID" value="SDC19780.1"/>
    <property type="molecule type" value="Genomic_DNA"/>
</dbReference>
<reference evidence="4" key="1">
    <citation type="submission" date="2016-10" db="EMBL/GenBank/DDBJ databases">
        <authorList>
            <person name="Varghese N."/>
            <person name="Submissions S."/>
        </authorList>
    </citation>
    <scope>NUCLEOTIDE SEQUENCE [LARGE SCALE GENOMIC DNA]</scope>
    <source>
        <strain evidence="4">DSM 11005</strain>
    </source>
</reference>
<accession>A0A1G6JM27</accession>
<dbReference type="Pfam" id="PF13487">
    <property type="entry name" value="HD_5"/>
    <property type="match status" value="1"/>
</dbReference>